<gene>
    <name evidence="7" type="ORF">L7J86_00170</name>
</gene>
<dbReference type="Gene3D" id="2.40.270.10">
    <property type="entry name" value="DNA-directed RNA polymerase, subunit 2, domain 6"/>
    <property type="match status" value="1"/>
</dbReference>
<keyword evidence="8" id="KW-1185">Reference proteome</keyword>
<evidence type="ECO:0000256" key="5">
    <source>
        <dbReference type="ARBA" id="ARBA00023163"/>
    </source>
</evidence>
<evidence type="ECO:0000256" key="3">
    <source>
        <dbReference type="ARBA" id="ARBA00022679"/>
    </source>
</evidence>
<evidence type="ECO:0000313" key="7">
    <source>
        <dbReference type="EMBL" id="MCM0158232.1"/>
    </source>
</evidence>
<dbReference type="InterPro" id="IPR007121">
    <property type="entry name" value="RNA_pol_bsu_CS"/>
</dbReference>
<organism evidence="7 8">
    <name type="scientific">endosymbiont of Metamasius hemipterus</name>
    <dbReference type="NCBI Taxonomy" id="204627"/>
    <lineage>
        <taxon>Bacteria</taxon>
        <taxon>Pseudomonadati</taxon>
        <taxon>Pseudomonadota</taxon>
        <taxon>Gammaproteobacteria</taxon>
        <taxon>Candidatus Nardonella</taxon>
    </lineage>
</organism>
<dbReference type="SUPFAM" id="SSF64484">
    <property type="entry name" value="beta and beta-prime subunits of DNA dependent RNA-polymerase"/>
    <property type="match status" value="1"/>
</dbReference>
<evidence type="ECO:0000256" key="2">
    <source>
        <dbReference type="ARBA" id="ARBA00022478"/>
    </source>
</evidence>
<accession>A0ABT0TXE3</accession>
<protein>
    <recommendedName>
        <fullName evidence="1">DNA-directed RNA polymerase</fullName>
        <ecNumber evidence="1">2.7.7.6</ecNumber>
    </recommendedName>
</protein>
<name>A0ABT0TXE3_9GAMM</name>
<keyword evidence="2" id="KW-0240">DNA-directed RNA polymerase</keyword>
<sequence length="224" mass="25367">MKIYIAIKKQIQPGDKIAGRHGNKGVISKICPIEDMPYDSDGKHVDMILNPLSVPSRMNIGQILEVNLGLISKKIGEYISIFLNNNNIYELRIFLKNIYNFGTFFNEFNIDLLSNEEILLLSNIIKNGLPMSSSAFNGVNENEIEKMFDLLNIPKFGKIDLYDGYTGEKLYRKVTVGYMYIMKLNHLVDDKIHSRSTGSYGLITQQPLGGKSQFGGQRFGEMEV</sequence>
<dbReference type="InterPro" id="IPR015712">
    <property type="entry name" value="DNA-dir_RNA_pol_su2"/>
</dbReference>
<evidence type="ECO:0000313" key="8">
    <source>
        <dbReference type="Proteomes" id="UP001203831"/>
    </source>
</evidence>
<reference evidence="7" key="1">
    <citation type="submission" date="2022-01" db="EMBL/GenBank/DDBJ databases">
        <title>Genome assemble of Metamasius hemipterus Nardonella endosymbiont.</title>
        <authorList>
            <person name="Palmieri L."/>
            <person name="Pavarini R."/>
            <person name="Sharma P."/>
        </authorList>
    </citation>
    <scope>NUCLEOTIDE SEQUENCE [LARGE SCALE GENOMIC DNA]</scope>
    <source>
        <strain evidence="7">NARMHE1</strain>
    </source>
</reference>
<keyword evidence="5" id="KW-0804">Transcription</keyword>
<dbReference type="EMBL" id="JAKMAI010000002">
    <property type="protein sequence ID" value="MCM0158232.1"/>
    <property type="molecule type" value="Genomic_DNA"/>
</dbReference>
<evidence type="ECO:0000256" key="1">
    <source>
        <dbReference type="ARBA" id="ARBA00012418"/>
    </source>
</evidence>
<dbReference type="PROSITE" id="PS01166">
    <property type="entry name" value="RNA_POL_BETA"/>
    <property type="match status" value="1"/>
</dbReference>
<evidence type="ECO:0000259" key="6">
    <source>
        <dbReference type="Pfam" id="PF00562"/>
    </source>
</evidence>
<evidence type="ECO:0000256" key="4">
    <source>
        <dbReference type="ARBA" id="ARBA00022695"/>
    </source>
</evidence>
<dbReference type="Proteomes" id="UP001203831">
    <property type="component" value="Unassembled WGS sequence"/>
</dbReference>
<dbReference type="PANTHER" id="PTHR20856">
    <property type="entry name" value="DNA-DIRECTED RNA POLYMERASE I SUBUNIT 2"/>
    <property type="match status" value="1"/>
</dbReference>
<dbReference type="Gene3D" id="3.90.1800.10">
    <property type="entry name" value="RNA polymerase alpha subunit dimerisation domain"/>
    <property type="match status" value="1"/>
</dbReference>
<keyword evidence="3" id="KW-0808">Transferase</keyword>
<dbReference type="InterPro" id="IPR007120">
    <property type="entry name" value="DNA-dir_RNAP_su2_dom"/>
</dbReference>
<keyword evidence="4" id="KW-0548">Nucleotidyltransferase</keyword>
<proteinExistence type="predicted"/>
<comment type="caution">
    <text evidence="7">The sequence shown here is derived from an EMBL/GenBank/DDBJ whole genome shotgun (WGS) entry which is preliminary data.</text>
</comment>
<dbReference type="InterPro" id="IPR037033">
    <property type="entry name" value="DNA-dir_RNAP_su2_hyb_sf"/>
</dbReference>
<dbReference type="Pfam" id="PF00562">
    <property type="entry name" value="RNA_pol_Rpb2_6"/>
    <property type="match status" value="1"/>
</dbReference>
<dbReference type="EC" id="2.7.7.6" evidence="1"/>
<feature type="domain" description="DNA-directed RNA polymerase subunit 2 hybrid-binding" evidence="6">
    <location>
        <begin position="1"/>
        <end position="213"/>
    </location>
</feature>